<dbReference type="PANTHER" id="PTHR22437:SF1">
    <property type="entry name" value="STORKHEAD-BOX PROTEIN 1"/>
    <property type="match status" value="1"/>
</dbReference>
<dbReference type="GO" id="GO:0006357">
    <property type="term" value="P:regulation of transcription by RNA polymerase II"/>
    <property type="evidence" value="ECO:0007669"/>
    <property type="project" value="InterPro"/>
</dbReference>
<feature type="compositionally biased region" description="Basic and acidic residues" evidence="1">
    <location>
        <begin position="661"/>
        <end position="674"/>
    </location>
</feature>
<feature type="compositionally biased region" description="Polar residues" evidence="1">
    <location>
        <begin position="1120"/>
        <end position="1131"/>
    </location>
</feature>
<dbReference type="InterPro" id="IPR002492">
    <property type="entry name" value="Transposase_Tc1-like"/>
</dbReference>
<protein>
    <recommendedName>
        <fullName evidence="6">Storkhead box 1</fullName>
    </recommendedName>
</protein>
<feature type="region of interest" description="Disordered" evidence="1">
    <location>
        <begin position="627"/>
        <end position="679"/>
    </location>
</feature>
<reference evidence="4" key="1">
    <citation type="submission" date="2023-06" db="EMBL/GenBank/DDBJ databases">
        <title>Male Hemibagrus guttatus genome.</title>
        <authorList>
            <person name="Bian C."/>
        </authorList>
    </citation>
    <scope>NUCLEOTIDE SEQUENCE</scope>
    <source>
        <strain evidence="4">Male_cb2023</strain>
        <tissue evidence="4">Muscle</tissue>
    </source>
</reference>
<dbReference type="AlphaFoldDB" id="A0AAE0RHD6"/>
<accession>A0AAE0RHD6</accession>
<dbReference type="InterPro" id="IPR036397">
    <property type="entry name" value="RNaseH_sf"/>
</dbReference>
<evidence type="ECO:0000259" key="3">
    <source>
        <dbReference type="Pfam" id="PF10264"/>
    </source>
</evidence>
<dbReference type="GO" id="GO:0000977">
    <property type="term" value="F:RNA polymerase II transcription regulatory region sequence-specific DNA binding"/>
    <property type="evidence" value="ECO:0007669"/>
    <property type="project" value="TreeGrafter"/>
</dbReference>
<evidence type="ECO:0000313" key="4">
    <source>
        <dbReference type="EMBL" id="KAK3554400.1"/>
    </source>
</evidence>
<evidence type="ECO:0008006" key="6">
    <source>
        <dbReference type="Google" id="ProtNLM"/>
    </source>
</evidence>
<feature type="compositionally biased region" description="Basic residues" evidence="1">
    <location>
        <begin position="635"/>
        <end position="660"/>
    </location>
</feature>
<feature type="region of interest" description="Disordered" evidence="1">
    <location>
        <begin position="720"/>
        <end position="759"/>
    </location>
</feature>
<keyword evidence="5" id="KW-1185">Reference proteome</keyword>
<feature type="domain" description="Transposase Tc1-like" evidence="2">
    <location>
        <begin position="146"/>
        <end position="217"/>
    </location>
</feature>
<dbReference type="GO" id="GO:0006313">
    <property type="term" value="P:DNA transposition"/>
    <property type="evidence" value="ECO:0007669"/>
    <property type="project" value="InterPro"/>
</dbReference>
<evidence type="ECO:0000256" key="1">
    <source>
        <dbReference type="SAM" id="MobiDB-lite"/>
    </source>
</evidence>
<feature type="compositionally biased region" description="Basic and acidic residues" evidence="1">
    <location>
        <begin position="916"/>
        <end position="934"/>
    </location>
</feature>
<dbReference type="InterPro" id="IPR040126">
    <property type="entry name" value="STOX1/2"/>
</dbReference>
<dbReference type="EMBL" id="JAUCMX010000002">
    <property type="protein sequence ID" value="KAK3554400.1"/>
    <property type="molecule type" value="Genomic_DNA"/>
</dbReference>
<feature type="region of interest" description="Disordered" evidence="1">
    <location>
        <begin position="495"/>
        <end position="535"/>
    </location>
</feature>
<dbReference type="Pfam" id="PF01498">
    <property type="entry name" value="HTH_Tnp_Tc3_2"/>
    <property type="match status" value="1"/>
</dbReference>
<sequence length="1188" mass="135282">HRNPYAEVNQHTAAMSQQPQQRVVQLSAAALAVVLRKDGDDDCASASSGYDVFMDFKSQNLRSFWNKRLVNAVSEVYFQGWMENSVLLIQGSGSNLEVLREAWMRRALRSPNGYMIKAVGRFRESGTISVRKGQGRKTILDACDLRALRRHCITYRNATVMEITTWAQEYFQKTLSVNTIHRAIRRCRLKLYRSKKKPYLNMIQKRRRFLWAKAHLKWTVAKWKTVLWSDESKFEVLFGKLGRRVIRTKEDKDNPSCYQRSVQKPASLMVWGCMSACGMGSLHIWKGSINAESPQTFADCYKKKRGCHTMYAKWKLIEIPYVFSSGDLSPVQMSPICQSQFIPLSEVLCSVISDMNVAHVTVNQEALINHMMKAHPGMAIPTQEILYNALGALIKERKIYHTGEGYFIVTPQTYFITNNMVKEKNWWTSDHDHISPPPITYLMSNESCMDASTEVPIMAHCKSCSCFTPQQTAPPSVQEQSINLSECTGKSLKWPREHKPTVQHQSTSTAADYQASEISKSTATSLKDKEKPGRKFGLNLFRRNTGKKENKLKKEYATFSGQFPPEEWPVRDEDDLNNLPRDLEHAIIKRINPELTVDNLVRHTVLMKKLEEKAERVTKALTTDKGMSTEILLPKQRHHSTKASGRRLASKASRSKRRGPSVKEKQRTKSKDVPCDEDLQGDDLIPSCLRPELIQEQPAHHEDCAGLDAKFVYKKRIEDPFQSMPGSHTAVNHKEQRRREAKTSSRRERAGHRSKSWDPHCVKGISEEMQQTCMLLDRSCEQLHERGLNLDSTMDAKTIQELPGDYSSFYPENSTLRIEDKVKQKDRDFSNGRVKPTKQILQERDLKAISDQKLGTDLASLSYQTTELPMSWPKPSVRCRLSLHLVNGKDESDHCPDLLSSHQQTGSMTSSQHLANSERVHRNASHADSEVHTDTEQHIYQNIEDDDDRCSSLYLNEGHVNELVHPGTSRCREPVCFDGNWDSSFIEENILTLRQDTKRVPQRQHEYRWPETEHKPGLSHLPADCVPRGKPQHVDENLNKPSPGHSEPTDTLDVSIFDYSQTSERGSDTETVLKSADDDEDQASQWICHSQDYNQNQSVNADNLQPASLSHCERTGACPSETTENQSNTADSGIDSPRTRMSLTSSNSVILKGLKRRTFLQNLEKLHSKTNGIHPQSSLLQLTPVMNV</sequence>
<dbReference type="GO" id="GO:0005634">
    <property type="term" value="C:nucleus"/>
    <property type="evidence" value="ECO:0007669"/>
    <property type="project" value="TreeGrafter"/>
</dbReference>
<feature type="domain" description="Winged helix Storkhead-box1" evidence="3">
    <location>
        <begin position="333"/>
        <end position="411"/>
    </location>
</feature>
<dbReference type="PANTHER" id="PTHR22437">
    <property type="entry name" value="WINGED HELIX DOMAIN-CONTAINING PROTEIN"/>
    <property type="match status" value="1"/>
</dbReference>
<feature type="compositionally biased region" description="Polar residues" evidence="1">
    <location>
        <begin position="502"/>
        <end position="525"/>
    </location>
</feature>
<comment type="caution">
    <text evidence="4">The sequence shown here is derived from an EMBL/GenBank/DDBJ whole genome shotgun (WGS) entry which is preliminary data.</text>
</comment>
<dbReference type="Pfam" id="PF10264">
    <property type="entry name" value="WHD_Storkhead"/>
    <property type="match status" value="1"/>
</dbReference>
<organism evidence="4 5">
    <name type="scientific">Hemibagrus guttatus</name>
    <dbReference type="NCBI Taxonomy" id="175788"/>
    <lineage>
        <taxon>Eukaryota</taxon>
        <taxon>Metazoa</taxon>
        <taxon>Chordata</taxon>
        <taxon>Craniata</taxon>
        <taxon>Vertebrata</taxon>
        <taxon>Euteleostomi</taxon>
        <taxon>Actinopterygii</taxon>
        <taxon>Neopterygii</taxon>
        <taxon>Teleostei</taxon>
        <taxon>Ostariophysi</taxon>
        <taxon>Siluriformes</taxon>
        <taxon>Bagridae</taxon>
        <taxon>Hemibagrus</taxon>
    </lineage>
</organism>
<feature type="region of interest" description="Disordered" evidence="1">
    <location>
        <begin position="892"/>
        <end position="934"/>
    </location>
</feature>
<proteinExistence type="predicted"/>
<dbReference type="InterPro" id="IPR019391">
    <property type="entry name" value="Storkhead-box_WHD"/>
</dbReference>
<feature type="region of interest" description="Disordered" evidence="1">
    <location>
        <begin position="1112"/>
        <end position="1144"/>
    </location>
</feature>
<dbReference type="Gene3D" id="3.30.420.10">
    <property type="entry name" value="Ribonuclease H-like superfamily/Ribonuclease H"/>
    <property type="match status" value="1"/>
</dbReference>
<dbReference type="Proteomes" id="UP001274896">
    <property type="component" value="Unassembled WGS sequence"/>
</dbReference>
<feature type="compositionally biased region" description="Polar residues" evidence="1">
    <location>
        <begin position="900"/>
        <end position="915"/>
    </location>
</feature>
<gene>
    <name evidence="4" type="ORF">QTP70_023068</name>
</gene>
<feature type="region of interest" description="Disordered" evidence="1">
    <location>
        <begin position="1010"/>
        <end position="1052"/>
    </location>
</feature>
<feature type="non-terminal residue" evidence="4">
    <location>
        <position position="1188"/>
    </location>
</feature>
<evidence type="ECO:0000259" key="2">
    <source>
        <dbReference type="Pfam" id="PF01498"/>
    </source>
</evidence>
<name>A0AAE0RHD6_9TELE</name>
<dbReference type="GO" id="GO:0015074">
    <property type="term" value="P:DNA integration"/>
    <property type="evidence" value="ECO:0007669"/>
    <property type="project" value="InterPro"/>
</dbReference>
<feature type="compositionally biased region" description="Basic and acidic residues" evidence="1">
    <location>
        <begin position="732"/>
        <end position="748"/>
    </location>
</feature>
<dbReference type="GO" id="GO:0005737">
    <property type="term" value="C:cytoplasm"/>
    <property type="evidence" value="ECO:0007669"/>
    <property type="project" value="TreeGrafter"/>
</dbReference>
<evidence type="ECO:0000313" key="5">
    <source>
        <dbReference type="Proteomes" id="UP001274896"/>
    </source>
</evidence>